<dbReference type="Proteomes" id="UP001153269">
    <property type="component" value="Unassembled WGS sequence"/>
</dbReference>
<comment type="caution">
    <text evidence="2">The sequence shown here is derived from an EMBL/GenBank/DDBJ whole genome shotgun (WGS) entry which is preliminary data.</text>
</comment>
<organism evidence="2 3">
    <name type="scientific">Pleuronectes platessa</name>
    <name type="common">European plaice</name>
    <dbReference type="NCBI Taxonomy" id="8262"/>
    <lineage>
        <taxon>Eukaryota</taxon>
        <taxon>Metazoa</taxon>
        <taxon>Chordata</taxon>
        <taxon>Craniata</taxon>
        <taxon>Vertebrata</taxon>
        <taxon>Euteleostomi</taxon>
        <taxon>Actinopterygii</taxon>
        <taxon>Neopterygii</taxon>
        <taxon>Teleostei</taxon>
        <taxon>Neoteleostei</taxon>
        <taxon>Acanthomorphata</taxon>
        <taxon>Carangaria</taxon>
        <taxon>Pleuronectiformes</taxon>
        <taxon>Pleuronectoidei</taxon>
        <taxon>Pleuronectidae</taxon>
        <taxon>Pleuronectes</taxon>
    </lineage>
</organism>
<feature type="region of interest" description="Disordered" evidence="1">
    <location>
        <begin position="1"/>
        <end position="27"/>
    </location>
</feature>
<proteinExistence type="predicted"/>
<evidence type="ECO:0000313" key="2">
    <source>
        <dbReference type="EMBL" id="CAB1441383.1"/>
    </source>
</evidence>
<feature type="compositionally biased region" description="Polar residues" evidence="1">
    <location>
        <begin position="1"/>
        <end position="10"/>
    </location>
</feature>
<gene>
    <name evidence="2" type="ORF">PLEPLA_LOCUS29159</name>
</gene>
<name>A0A9N7V256_PLEPL</name>
<dbReference type="EMBL" id="CADEAL010002635">
    <property type="protein sequence ID" value="CAB1441383.1"/>
    <property type="molecule type" value="Genomic_DNA"/>
</dbReference>
<dbReference type="AlphaFoldDB" id="A0A9N7V256"/>
<protein>
    <submittedName>
        <fullName evidence="2">Uncharacterized protein</fullName>
    </submittedName>
</protein>
<evidence type="ECO:0000313" key="3">
    <source>
        <dbReference type="Proteomes" id="UP001153269"/>
    </source>
</evidence>
<keyword evidence="3" id="KW-1185">Reference proteome</keyword>
<sequence>MGTPSPTWNALSEHLGEPSESSTYTSDFSNYTSECRRAYGYPLAVIGAAVHPSCWSDSEHSPDGLMGVQFEIHTLANYQAHLLASPVAVSGKSHGEPLLLQLNAL</sequence>
<evidence type="ECO:0000256" key="1">
    <source>
        <dbReference type="SAM" id="MobiDB-lite"/>
    </source>
</evidence>
<reference evidence="2" key="1">
    <citation type="submission" date="2020-03" db="EMBL/GenBank/DDBJ databases">
        <authorList>
            <person name="Weist P."/>
        </authorList>
    </citation>
    <scope>NUCLEOTIDE SEQUENCE</scope>
</reference>
<accession>A0A9N7V256</accession>